<proteinExistence type="predicted"/>
<sequence>MARVVCDVAPRSSSHCPQVCGLPGSSWRCAPLTLRSDAPPQKKRDDLLCSAVKQLTQQVELEARLDVYMFVFGGMQTRTVANIDTKLAVLCKTDEMLHLYQVEMGDPALHRDCPLDCKVYVGNLGNNGNKTELERAFGYYGPLRSVWVARNPPGFAFVEFEDPRDASDAVRELDGRHMCGCRVRVELSTGEKRSRSRGPPPSWNRRPREDFRRRSPPVRRRSPKRRSLSRSRSRSVSRDRRRYRSLSRDKNHKRSRSFSRSRRYILSGIDYHTLLQDFIRYFTVKVISHFTLIH</sequence>
<evidence type="ECO:0000313" key="2">
    <source>
        <dbReference type="Proteomes" id="UP000793456"/>
    </source>
</evidence>
<dbReference type="EMBL" id="CM011678">
    <property type="protein sequence ID" value="TMS19230.1"/>
    <property type="molecule type" value="Genomic_DNA"/>
</dbReference>
<dbReference type="Proteomes" id="UP000793456">
    <property type="component" value="Chromosome V"/>
</dbReference>
<gene>
    <name evidence="1" type="ORF">E3U43_003551</name>
</gene>
<evidence type="ECO:0000313" key="1">
    <source>
        <dbReference type="EMBL" id="TMS19230.1"/>
    </source>
</evidence>
<comment type="caution">
    <text evidence="1">The sequence shown here is derived from an EMBL/GenBank/DDBJ whole genome shotgun (WGS) entry which is preliminary data.</text>
</comment>
<reference evidence="1" key="1">
    <citation type="submission" date="2018-11" db="EMBL/GenBank/DDBJ databases">
        <title>The sequence and de novo assembly of Larimichthys crocea genome using PacBio and Hi-C technologies.</title>
        <authorList>
            <person name="Xu P."/>
            <person name="Chen B."/>
            <person name="Zhou Z."/>
            <person name="Ke Q."/>
            <person name="Wu Y."/>
            <person name="Bai H."/>
            <person name="Pu F."/>
        </authorList>
    </citation>
    <scope>NUCLEOTIDE SEQUENCE</scope>
    <source>
        <tissue evidence="1">Muscle</tissue>
    </source>
</reference>
<keyword evidence="2" id="KW-1185">Reference proteome</keyword>
<name>A0ACD3RIH8_LARCR</name>
<accession>A0ACD3RIH8</accession>
<protein>
    <submittedName>
        <fullName evidence="1">Uncharacterized protein</fullName>
    </submittedName>
</protein>
<organism evidence="1 2">
    <name type="scientific">Larimichthys crocea</name>
    <name type="common">Large yellow croaker</name>
    <name type="synonym">Pseudosciaena crocea</name>
    <dbReference type="NCBI Taxonomy" id="215358"/>
    <lineage>
        <taxon>Eukaryota</taxon>
        <taxon>Metazoa</taxon>
        <taxon>Chordata</taxon>
        <taxon>Craniata</taxon>
        <taxon>Vertebrata</taxon>
        <taxon>Euteleostomi</taxon>
        <taxon>Actinopterygii</taxon>
        <taxon>Neopterygii</taxon>
        <taxon>Teleostei</taxon>
        <taxon>Neoteleostei</taxon>
        <taxon>Acanthomorphata</taxon>
        <taxon>Eupercaria</taxon>
        <taxon>Sciaenidae</taxon>
        <taxon>Larimichthys</taxon>
    </lineage>
</organism>